<gene>
    <name evidence="2" type="ORF">K402DRAFT_421448</name>
</gene>
<feature type="compositionally biased region" description="Basic and acidic residues" evidence="1">
    <location>
        <begin position="178"/>
        <end position="187"/>
    </location>
</feature>
<accession>A0A6G1GZR0</accession>
<sequence length="187" mass="20508">MREPTGADYTAIFDVERGAIISEYAFSPTAMIEKEHLSTTTPPLSRWSDITWLTWERLAAAANKPTSSLRHIIRREISNPTTQAILTSILARTSYPQDIPLLPGTWPGPLTVSMDSDAGKALLASPNGYGVAWMLVERREAMGAKRVKSATCLRDGEGKWSVGFEIEDVEGDGSGEGKPWRGVEEDD</sequence>
<name>A0A6G1GZR0_9PEZI</name>
<evidence type="ECO:0000313" key="3">
    <source>
        <dbReference type="Proteomes" id="UP000800041"/>
    </source>
</evidence>
<dbReference type="OrthoDB" id="5337308at2759"/>
<proteinExistence type="predicted"/>
<reference evidence="2" key="1">
    <citation type="journal article" date="2020" name="Stud. Mycol.">
        <title>101 Dothideomycetes genomes: a test case for predicting lifestyles and emergence of pathogens.</title>
        <authorList>
            <person name="Haridas S."/>
            <person name="Albert R."/>
            <person name="Binder M."/>
            <person name="Bloem J."/>
            <person name="Labutti K."/>
            <person name="Salamov A."/>
            <person name="Andreopoulos B."/>
            <person name="Baker S."/>
            <person name="Barry K."/>
            <person name="Bills G."/>
            <person name="Bluhm B."/>
            <person name="Cannon C."/>
            <person name="Castanera R."/>
            <person name="Culley D."/>
            <person name="Daum C."/>
            <person name="Ezra D."/>
            <person name="Gonzalez J."/>
            <person name="Henrissat B."/>
            <person name="Kuo A."/>
            <person name="Liang C."/>
            <person name="Lipzen A."/>
            <person name="Lutzoni F."/>
            <person name="Magnuson J."/>
            <person name="Mondo S."/>
            <person name="Nolan M."/>
            <person name="Ohm R."/>
            <person name="Pangilinan J."/>
            <person name="Park H.-J."/>
            <person name="Ramirez L."/>
            <person name="Alfaro M."/>
            <person name="Sun H."/>
            <person name="Tritt A."/>
            <person name="Yoshinaga Y."/>
            <person name="Zwiers L.-H."/>
            <person name="Turgeon B."/>
            <person name="Goodwin S."/>
            <person name="Spatafora J."/>
            <person name="Crous P."/>
            <person name="Grigoriev I."/>
        </authorList>
    </citation>
    <scope>NUCLEOTIDE SEQUENCE</scope>
    <source>
        <strain evidence="2">CBS 113979</strain>
    </source>
</reference>
<evidence type="ECO:0000256" key="1">
    <source>
        <dbReference type="SAM" id="MobiDB-lite"/>
    </source>
</evidence>
<protein>
    <submittedName>
        <fullName evidence="2">Uncharacterized protein</fullName>
    </submittedName>
</protein>
<evidence type="ECO:0000313" key="2">
    <source>
        <dbReference type="EMBL" id="KAF1986239.1"/>
    </source>
</evidence>
<keyword evidence="3" id="KW-1185">Reference proteome</keyword>
<dbReference type="AlphaFoldDB" id="A0A6G1GZR0"/>
<feature type="region of interest" description="Disordered" evidence="1">
    <location>
        <begin position="167"/>
        <end position="187"/>
    </location>
</feature>
<dbReference type="EMBL" id="ML977158">
    <property type="protein sequence ID" value="KAF1986239.1"/>
    <property type="molecule type" value="Genomic_DNA"/>
</dbReference>
<organism evidence="2 3">
    <name type="scientific">Aulographum hederae CBS 113979</name>
    <dbReference type="NCBI Taxonomy" id="1176131"/>
    <lineage>
        <taxon>Eukaryota</taxon>
        <taxon>Fungi</taxon>
        <taxon>Dikarya</taxon>
        <taxon>Ascomycota</taxon>
        <taxon>Pezizomycotina</taxon>
        <taxon>Dothideomycetes</taxon>
        <taxon>Pleosporomycetidae</taxon>
        <taxon>Aulographales</taxon>
        <taxon>Aulographaceae</taxon>
    </lineage>
</organism>
<dbReference type="Proteomes" id="UP000800041">
    <property type="component" value="Unassembled WGS sequence"/>
</dbReference>